<comment type="caution">
    <text evidence="1">The sequence shown here is derived from an EMBL/GenBank/DDBJ whole genome shotgun (WGS) entry which is preliminary data.</text>
</comment>
<dbReference type="RefSeq" id="WP_181834813.1">
    <property type="nucleotide sequence ID" value="NZ_JACERN010000014.1"/>
</dbReference>
<accession>A0A838Y9S9</accession>
<proteinExistence type="predicted"/>
<keyword evidence="2" id="KW-1185">Reference proteome</keyword>
<dbReference type="Proteomes" id="UP000545606">
    <property type="component" value="Unassembled WGS sequence"/>
</dbReference>
<reference evidence="1 2" key="1">
    <citation type="submission" date="2020-07" db="EMBL/GenBank/DDBJ databases">
        <title>Draft genome sequence of violacein-producing bacteria and related species.</title>
        <authorList>
            <person name="Wilson H.S."/>
            <person name="De Leon M.E."/>
        </authorList>
    </citation>
    <scope>NUCLEOTIDE SEQUENCE [LARGE SCALE GENOMIC DNA]</scope>
    <source>
        <strain evidence="1 2">HSC-21Su07</strain>
    </source>
</reference>
<name>A0A838Y9S9_9NEIS</name>
<gene>
    <name evidence="1" type="ORF">H2Z84_03880</name>
</gene>
<evidence type="ECO:0000313" key="2">
    <source>
        <dbReference type="Proteomes" id="UP000545606"/>
    </source>
</evidence>
<evidence type="ECO:0000313" key="1">
    <source>
        <dbReference type="EMBL" id="MBA4707534.1"/>
    </source>
</evidence>
<protein>
    <submittedName>
        <fullName evidence="1">Uncharacterized protein</fullName>
    </submittedName>
</protein>
<organism evidence="1 2">
    <name type="scientific">Aquitalea aquatica</name>
    <dbReference type="NCBI Taxonomy" id="3044273"/>
    <lineage>
        <taxon>Bacteria</taxon>
        <taxon>Pseudomonadati</taxon>
        <taxon>Pseudomonadota</taxon>
        <taxon>Betaproteobacteria</taxon>
        <taxon>Neisseriales</taxon>
        <taxon>Chromobacteriaceae</taxon>
        <taxon>Aquitalea</taxon>
    </lineage>
</organism>
<dbReference type="AlphaFoldDB" id="A0A838Y9S9"/>
<sequence length="59" mass="6863">MSEEHVETRILVPSELAAQVEIARARDGKPLNEYWVETMDRKLNGVIGIRKREQRDKEA</sequence>
<dbReference type="EMBL" id="JACERN010000014">
    <property type="protein sequence ID" value="MBA4707534.1"/>
    <property type="molecule type" value="Genomic_DNA"/>
</dbReference>